<protein>
    <recommendedName>
        <fullName evidence="3">Macroglobulin domain-containing protein</fullName>
    </recommendedName>
</protein>
<proteinExistence type="predicted"/>
<evidence type="ECO:0000313" key="2">
    <source>
        <dbReference type="Proteomes" id="UP000001941"/>
    </source>
</evidence>
<dbReference type="KEGG" id="mhu:Mhun_0027"/>
<evidence type="ECO:0000313" key="1">
    <source>
        <dbReference type="EMBL" id="ABD39805.1"/>
    </source>
</evidence>
<reference evidence="2" key="1">
    <citation type="journal article" date="2016" name="Stand. Genomic Sci.">
        <title>Complete genome sequence of Methanospirillum hungatei type strain JF1.</title>
        <authorList>
            <person name="Gunsalus R.P."/>
            <person name="Cook L.E."/>
            <person name="Crable B."/>
            <person name="Rohlin L."/>
            <person name="McDonald E."/>
            <person name="Mouttaki H."/>
            <person name="Sieber J.R."/>
            <person name="Poweleit N."/>
            <person name="Zhou H."/>
            <person name="Lapidus A.L."/>
            <person name="Daligault H.E."/>
            <person name="Land M."/>
            <person name="Gilna P."/>
            <person name="Ivanova N."/>
            <person name="Kyrpides N."/>
            <person name="Culley D.E."/>
            <person name="McInerney M.J."/>
        </authorList>
    </citation>
    <scope>NUCLEOTIDE SEQUENCE [LARGE SCALE GENOMIC DNA]</scope>
    <source>
        <strain evidence="2">ATCC 27890 / DSM 864 / NBRC 100397 / JF-1</strain>
    </source>
</reference>
<evidence type="ECO:0008006" key="3">
    <source>
        <dbReference type="Google" id="ProtNLM"/>
    </source>
</evidence>
<dbReference type="InParanoid" id="Q2FQF4"/>
<dbReference type="HOGENOM" id="CLU_996083_0_0_2"/>
<keyword evidence="2" id="KW-1185">Reference proteome</keyword>
<organism evidence="1 2">
    <name type="scientific">Methanospirillum hungatei JF-1 (strain ATCC 27890 / DSM 864 / NBRC 100397 / JF-1)</name>
    <dbReference type="NCBI Taxonomy" id="323259"/>
    <lineage>
        <taxon>Archaea</taxon>
        <taxon>Methanobacteriati</taxon>
        <taxon>Methanobacteriota</taxon>
        <taxon>Stenosarchaea group</taxon>
        <taxon>Methanomicrobia</taxon>
        <taxon>Methanomicrobiales</taxon>
        <taxon>Methanospirillaceae</taxon>
        <taxon>Methanospirillum</taxon>
    </lineage>
</organism>
<dbReference type="EnsemblBacteria" id="ABD39805">
    <property type="protein sequence ID" value="ABD39805"/>
    <property type="gene ID" value="Mhun_0027"/>
</dbReference>
<name>Q2FQF4_METHJ</name>
<dbReference type="eggNOG" id="arCOG02487">
    <property type="taxonomic scope" value="Archaea"/>
</dbReference>
<dbReference type="EMBL" id="CP000254">
    <property type="protein sequence ID" value="ABD39805.1"/>
    <property type="molecule type" value="Genomic_DNA"/>
</dbReference>
<gene>
    <name evidence="1" type="ordered locus">Mhun_0027</name>
</gene>
<dbReference type="Proteomes" id="UP000001941">
    <property type="component" value="Chromosome"/>
</dbReference>
<accession>Q2FQF4</accession>
<dbReference type="AlphaFoldDB" id="Q2FQF4"/>
<sequence length="279" mass="31397">MLFTKESIQKLISVPFFSRENLIWLPDPQVIESHMIKWSDVFRICSILFFVGLSCSYSVIAANTSEPDTAFMDLTSSKSVVEVGDTILVEGYIVPSLLSRPGDRVLLQVTSPKESRADTYYQLKTSTEGLFNIEFLADAIGDWSFQARYSEYASPVVPVKVTPRAKVKETELTISGPFNRVFMGESGQMSGWLRDYEGNGIPYREVWYSFGLPSYSCVLCEDDARRIWQTLGPVTTDEIGYFEFSFPARDKGTYAVKASFPGDEIFAKAESETVYPNVL</sequence>